<dbReference type="Proteomes" id="UP000198432">
    <property type="component" value="Unassembled WGS sequence"/>
</dbReference>
<evidence type="ECO:0000313" key="3">
    <source>
        <dbReference type="Proteomes" id="UP000198432"/>
    </source>
</evidence>
<name>A0A239BP72_9BACT</name>
<keyword evidence="1" id="KW-1133">Transmembrane helix</keyword>
<accession>A0A239BP72</accession>
<organism evidence="2 3">
    <name type="scientific">Pontibacter ummariensis</name>
    <dbReference type="NCBI Taxonomy" id="1610492"/>
    <lineage>
        <taxon>Bacteria</taxon>
        <taxon>Pseudomonadati</taxon>
        <taxon>Bacteroidota</taxon>
        <taxon>Cytophagia</taxon>
        <taxon>Cytophagales</taxon>
        <taxon>Hymenobacteraceae</taxon>
        <taxon>Pontibacter</taxon>
    </lineage>
</organism>
<evidence type="ECO:0000313" key="2">
    <source>
        <dbReference type="EMBL" id="SNS09676.1"/>
    </source>
</evidence>
<keyword evidence="1" id="KW-0472">Membrane</keyword>
<dbReference type="AlphaFoldDB" id="A0A239BP72"/>
<dbReference type="EMBL" id="FZOQ01000002">
    <property type="protein sequence ID" value="SNS09676.1"/>
    <property type="molecule type" value="Genomic_DNA"/>
</dbReference>
<gene>
    <name evidence="2" type="ORF">SAMN06296052_10282</name>
</gene>
<reference evidence="3" key="1">
    <citation type="submission" date="2017-06" db="EMBL/GenBank/DDBJ databases">
        <authorList>
            <person name="Varghese N."/>
            <person name="Submissions S."/>
        </authorList>
    </citation>
    <scope>NUCLEOTIDE SEQUENCE [LARGE SCALE GENOMIC DNA]</scope>
    <source>
        <strain evidence="3">NKM1</strain>
    </source>
</reference>
<protein>
    <submittedName>
        <fullName evidence="2">Uncharacterized protein</fullName>
    </submittedName>
</protein>
<dbReference type="OrthoDB" id="852454at2"/>
<sequence length="126" mass="14346">MKNSSTNIQQEAYQKLQPLLLKTKLKQEQLSKAIFITKDSIISFLKRQVEQGNWQEVQEILKGKPMTEAGSFLVEELRDSVVSKLILRLGLRKFIAVGIALVLLPLLLARLSGELLFKLRKREAEA</sequence>
<proteinExistence type="predicted"/>
<keyword evidence="3" id="KW-1185">Reference proteome</keyword>
<keyword evidence="1" id="KW-0812">Transmembrane</keyword>
<evidence type="ECO:0000256" key="1">
    <source>
        <dbReference type="SAM" id="Phobius"/>
    </source>
</evidence>
<feature type="transmembrane region" description="Helical" evidence="1">
    <location>
        <begin position="94"/>
        <end position="113"/>
    </location>
</feature>
<dbReference type="RefSeq" id="WP_089317573.1">
    <property type="nucleotide sequence ID" value="NZ_FZOQ01000002.1"/>
</dbReference>